<dbReference type="Gene3D" id="3.20.20.80">
    <property type="entry name" value="Glycosidases"/>
    <property type="match status" value="1"/>
</dbReference>
<dbReference type="InterPro" id="IPR017853">
    <property type="entry name" value="GH"/>
</dbReference>
<dbReference type="PANTHER" id="PTHR46323">
    <property type="entry name" value="BETA-GALACTOSIDASE"/>
    <property type="match status" value="1"/>
</dbReference>
<dbReference type="InterPro" id="IPR050347">
    <property type="entry name" value="Bact_Beta-galactosidase"/>
</dbReference>
<evidence type="ECO:0000256" key="5">
    <source>
        <dbReference type="ARBA" id="ARBA00023295"/>
    </source>
</evidence>
<evidence type="ECO:0000313" key="8">
    <source>
        <dbReference type="EMBL" id="KJD31703.1"/>
    </source>
</evidence>
<feature type="domain" description="Glycoside hydrolase family 2 catalytic" evidence="7">
    <location>
        <begin position="325"/>
        <end position="529"/>
    </location>
</feature>
<keyword evidence="4" id="KW-0378">Hydrolase</keyword>
<dbReference type="AlphaFoldDB" id="A0A0D7VZ32"/>
<dbReference type="InterPro" id="IPR013783">
    <property type="entry name" value="Ig-like_fold"/>
</dbReference>
<name>A0A0D7VZ32_9FLAO</name>
<dbReference type="EC" id="3.2.1.23" evidence="3"/>
<organism evidence="8 9">
    <name type="scientific">Neotamlana nanhaiensis</name>
    <dbReference type="NCBI Taxonomy" id="1382798"/>
    <lineage>
        <taxon>Bacteria</taxon>
        <taxon>Pseudomonadati</taxon>
        <taxon>Bacteroidota</taxon>
        <taxon>Flavobacteriia</taxon>
        <taxon>Flavobacteriales</taxon>
        <taxon>Flavobacteriaceae</taxon>
        <taxon>Neotamlana</taxon>
    </lineage>
</organism>
<reference evidence="8 9" key="1">
    <citation type="journal article" date="2015" name="Antonie Van Leeuwenhoek">
        <title>Tamlana nanhaiensis sp. nov., isolated from surface seawater collected from the South China Sea.</title>
        <authorList>
            <person name="Liu X."/>
            <person name="Lai Q."/>
            <person name="Du Y."/>
            <person name="Li G."/>
            <person name="Sun F."/>
            <person name="Shao Z."/>
        </authorList>
    </citation>
    <scope>NUCLEOTIDE SEQUENCE [LARGE SCALE GENOMIC DNA]</scope>
    <source>
        <strain evidence="8 9">FHC16</strain>
    </source>
</reference>
<dbReference type="GO" id="GO:0009341">
    <property type="term" value="C:beta-galactosidase complex"/>
    <property type="evidence" value="ECO:0007669"/>
    <property type="project" value="TreeGrafter"/>
</dbReference>
<dbReference type="Pfam" id="PF02836">
    <property type="entry name" value="Glyco_hydro_2_C"/>
    <property type="match status" value="1"/>
</dbReference>
<dbReference type="PROSITE" id="PS51257">
    <property type="entry name" value="PROKAR_LIPOPROTEIN"/>
    <property type="match status" value="1"/>
</dbReference>
<dbReference type="OrthoDB" id="9814867at2"/>
<dbReference type="SUPFAM" id="SSF51445">
    <property type="entry name" value="(Trans)glycosidases"/>
    <property type="match status" value="1"/>
</dbReference>
<comment type="caution">
    <text evidence="8">The sequence shown here is derived from an EMBL/GenBank/DDBJ whole genome shotgun (WGS) entry which is preliminary data.</text>
</comment>
<comment type="catalytic activity">
    <reaction evidence="1">
        <text>Hydrolysis of terminal non-reducing beta-D-galactose residues in beta-D-galactosides.</text>
        <dbReference type="EC" id="3.2.1.23"/>
    </reaction>
</comment>
<dbReference type="Proteomes" id="UP000032361">
    <property type="component" value="Unassembled WGS sequence"/>
</dbReference>
<feature type="domain" description="Glycoside hydrolase family 2 immunoglobulin-like beta-sandwich" evidence="6">
    <location>
        <begin position="221"/>
        <end position="322"/>
    </location>
</feature>
<evidence type="ECO:0000256" key="3">
    <source>
        <dbReference type="ARBA" id="ARBA00012756"/>
    </source>
</evidence>
<keyword evidence="9" id="KW-1185">Reference proteome</keyword>
<dbReference type="STRING" id="1382798.PK35_13175"/>
<dbReference type="Gene3D" id="2.60.40.10">
    <property type="entry name" value="Immunoglobulins"/>
    <property type="match status" value="1"/>
</dbReference>
<dbReference type="SUPFAM" id="SSF49785">
    <property type="entry name" value="Galactose-binding domain-like"/>
    <property type="match status" value="1"/>
</dbReference>
<dbReference type="PANTHER" id="PTHR46323:SF2">
    <property type="entry name" value="BETA-GALACTOSIDASE"/>
    <property type="match status" value="1"/>
</dbReference>
<evidence type="ECO:0000256" key="4">
    <source>
        <dbReference type="ARBA" id="ARBA00022801"/>
    </source>
</evidence>
<dbReference type="EMBL" id="JTDV01000013">
    <property type="protein sequence ID" value="KJD31703.1"/>
    <property type="molecule type" value="Genomic_DNA"/>
</dbReference>
<keyword evidence="5" id="KW-0326">Glycosidase</keyword>
<dbReference type="InterPro" id="IPR036156">
    <property type="entry name" value="Beta-gal/glucu_dom_sf"/>
</dbReference>
<dbReference type="InterPro" id="IPR006103">
    <property type="entry name" value="Glyco_hydro_2_cat"/>
</dbReference>
<evidence type="ECO:0000259" key="6">
    <source>
        <dbReference type="Pfam" id="PF00703"/>
    </source>
</evidence>
<dbReference type="GO" id="GO:0004565">
    <property type="term" value="F:beta-galactosidase activity"/>
    <property type="evidence" value="ECO:0007669"/>
    <property type="project" value="UniProtKB-EC"/>
</dbReference>
<evidence type="ECO:0000259" key="7">
    <source>
        <dbReference type="Pfam" id="PF02836"/>
    </source>
</evidence>
<dbReference type="SUPFAM" id="SSF49303">
    <property type="entry name" value="beta-Galactosidase/glucuronidase domain"/>
    <property type="match status" value="1"/>
</dbReference>
<dbReference type="RefSeq" id="WP_044627024.1">
    <property type="nucleotide sequence ID" value="NZ_JTDV01000013.1"/>
</dbReference>
<accession>A0A0D7VZ32</accession>
<dbReference type="InterPro" id="IPR008979">
    <property type="entry name" value="Galactose-bd-like_sf"/>
</dbReference>
<dbReference type="PATRIC" id="fig|1382798.3.peg.1196"/>
<dbReference type="InterPro" id="IPR006102">
    <property type="entry name" value="Ig-like_GH2"/>
</dbReference>
<dbReference type="GO" id="GO:0005990">
    <property type="term" value="P:lactose catabolic process"/>
    <property type="evidence" value="ECO:0007669"/>
    <property type="project" value="TreeGrafter"/>
</dbReference>
<evidence type="ECO:0000256" key="1">
    <source>
        <dbReference type="ARBA" id="ARBA00001412"/>
    </source>
</evidence>
<protein>
    <recommendedName>
        <fullName evidence="3">beta-galactosidase</fullName>
        <ecNumber evidence="3">3.2.1.23</ecNumber>
    </recommendedName>
</protein>
<evidence type="ECO:0000313" key="9">
    <source>
        <dbReference type="Proteomes" id="UP000032361"/>
    </source>
</evidence>
<proteinExistence type="inferred from homology"/>
<sequence length="944" mass="107798">MNTFKLHIFMLAALLFMGCKEESINHIDASGNWQLALDNTNKSHWKSINFTDTISLPAALRDQNFGENPTLTTEWTGSIYDSTWFFNPAMAKYRKTDSLKFPFWLTPTKRYVGAAWYKKDIEIPEQWKNKTITLTLERPHWQTEVWLDTIYGGSQNSLSTPHIYKFNQPITPGKHTVIIKVDNAIRDLDVGINSHSISDHTQGNWNGIVGDISLSAENKHSIKHLKITPDIKNKSVEAKIILNEKPSENLSAEIKINGLNHQHKIATTSFKLNDSEELITTIPMGDDFKMWSEFNPNLYELEATLSNDKTEFDTKISVFGMRAFTIDDKQFKINDTLISLRGTTECSVFPLTGYPPTDEASWERIYKICKSFGLNHVRFHSYCPPEAAFIAADKAGIYLQVEGPSWAKYSVSLGNGKPIDKYLMEETKRIIDTYGNHPSFVMMAYGNEPSGNYVPYLENWVSHFKDYDSQRVFTGASTGRSWAIIDNSDFIVRSPPRGLNWKNELPQSLFDYRNNTENQERPYVTFEMGQWCAFPNFDEIKKYTGPLKARNFELFQEDLADHHMTDQAHDFLMASGKLQASCYKQEIEATLRTPNLAGFQLLSLNDFSGQGTALVGVLDAFWDEKGYISSDEFSDFCNDVVPLVRLPKYTFSNNETLISEVEVANFSGKILENTNPKWELIDENDSVLKSGTLNTNDILIGKGNGIGTINLPLNFVETSSKFTLKVSVGNYKNQWNVWVYPELTEVVNTSNIHICKKLDAKAQTILKEGGKVLLLASGTVENGKDIVQYQTPVFWNTSWFKMRPPHTTGILIKNEHPVFSDFPTDYYSDLQWWEVANRQQIMNLENFPTDFRPMVQPIDTWFLNRRLAMLFEAKVNGGNLMVCSIDLNESDASKLVSNQLYKSIIGYMKSDDFKPENEVALSVINELFEEKKRDVWNSYVTENP</sequence>
<gene>
    <name evidence="8" type="ORF">PK35_13175</name>
</gene>
<evidence type="ECO:0000256" key="2">
    <source>
        <dbReference type="ARBA" id="ARBA00007401"/>
    </source>
</evidence>
<dbReference type="Pfam" id="PF00703">
    <property type="entry name" value="Glyco_hydro_2"/>
    <property type="match status" value="1"/>
</dbReference>
<dbReference type="Gene3D" id="2.60.120.260">
    <property type="entry name" value="Galactose-binding domain-like"/>
    <property type="match status" value="1"/>
</dbReference>
<comment type="similarity">
    <text evidence="2">Belongs to the glycosyl hydrolase 2 family.</text>
</comment>